<dbReference type="GO" id="GO:0005524">
    <property type="term" value="F:ATP binding"/>
    <property type="evidence" value="ECO:0007669"/>
    <property type="project" value="UniProtKB-KW"/>
</dbReference>
<dbReference type="GO" id="GO:0006412">
    <property type="term" value="P:translation"/>
    <property type="evidence" value="ECO:0007669"/>
    <property type="project" value="UniProtKB-KW"/>
</dbReference>
<dbReference type="InterPro" id="IPR018027">
    <property type="entry name" value="Asn/Gln_amidotransferase"/>
</dbReference>
<keyword evidence="2" id="KW-0436">Ligase</keyword>
<evidence type="ECO:0000256" key="2">
    <source>
        <dbReference type="ARBA" id="ARBA00022598"/>
    </source>
</evidence>
<evidence type="ECO:0000256" key="3">
    <source>
        <dbReference type="ARBA" id="ARBA00022741"/>
    </source>
</evidence>
<dbReference type="InterPro" id="IPR003789">
    <property type="entry name" value="Asn/Gln_tRNA_amidoTrase-B-like"/>
</dbReference>
<dbReference type="Pfam" id="PF02637">
    <property type="entry name" value="GatB_Yqey"/>
    <property type="match status" value="1"/>
</dbReference>
<protein>
    <recommendedName>
        <fullName evidence="1">Aspartyl/glutamyl-tRNA(Asn/Gln) amidotransferase subunit B</fullName>
    </recommendedName>
</protein>
<name>A0A7J3ZM93_9CREN</name>
<sequence>MQRLIEEHKLTPYLAGVLVSRKALSDYYERVVQLSGVKGDKVASYIVNDLLGWIPEESPSLLWQKIPPEVASKVVVMLERGEITIKMAKEMVPELLKGRDPEEIVRERGWSVLRDERLLREVVREVFEENERAVLDALTNRRAVQYLVGRAMEKTQKRADPRLLFKIVESMLEEERKRLQTS</sequence>
<comment type="caution">
    <text evidence="7">The sequence shown here is derived from an EMBL/GenBank/DDBJ whole genome shotgun (WGS) entry which is preliminary data.</text>
</comment>
<evidence type="ECO:0000256" key="4">
    <source>
        <dbReference type="ARBA" id="ARBA00022840"/>
    </source>
</evidence>
<dbReference type="PANTHER" id="PTHR11659">
    <property type="entry name" value="GLUTAMYL-TRNA GLN AMIDOTRANSFERASE SUBUNIT B MITOCHONDRIAL AND PROKARYOTIC PET112-RELATED"/>
    <property type="match status" value="1"/>
</dbReference>
<dbReference type="AlphaFoldDB" id="A0A7J3ZM93"/>
<proteinExistence type="predicted"/>
<dbReference type="InterPro" id="IPR017959">
    <property type="entry name" value="Asn/Gln-tRNA_amidoTrfase_suB/E"/>
</dbReference>
<gene>
    <name evidence="7" type="ORF">ENM78_03750</name>
</gene>
<dbReference type="GO" id="GO:0050567">
    <property type="term" value="F:glutaminyl-tRNA synthase (glutamine-hydrolyzing) activity"/>
    <property type="evidence" value="ECO:0007669"/>
    <property type="project" value="TreeGrafter"/>
</dbReference>
<dbReference type="PANTHER" id="PTHR11659:SF0">
    <property type="entry name" value="GLUTAMYL-TRNA(GLN) AMIDOTRANSFERASE SUBUNIT B, MITOCHONDRIAL"/>
    <property type="match status" value="1"/>
</dbReference>
<evidence type="ECO:0000313" key="7">
    <source>
        <dbReference type="EMBL" id="HHQ80550.1"/>
    </source>
</evidence>
<feature type="domain" description="Asn/Gln amidotransferase" evidence="6">
    <location>
        <begin position="26"/>
        <end position="172"/>
    </location>
</feature>
<organism evidence="7">
    <name type="scientific">Fervidicoccus fontis</name>
    <dbReference type="NCBI Taxonomy" id="683846"/>
    <lineage>
        <taxon>Archaea</taxon>
        <taxon>Thermoproteota</taxon>
        <taxon>Thermoprotei</taxon>
        <taxon>Fervidicoccales</taxon>
        <taxon>Fervidicoccaceae</taxon>
        <taxon>Fervidicoccus</taxon>
    </lineage>
</organism>
<dbReference type="Gene3D" id="1.10.10.410">
    <property type="match status" value="1"/>
</dbReference>
<keyword evidence="3" id="KW-0547">Nucleotide-binding</keyword>
<reference evidence="7" key="1">
    <citation type="journal article" date="2020" name="mSystems">
        <title>Genome- and Community-Level Interaction Insights into Carbon Utilization and Element Cycling Functions of Hydrothermarchaeota in Hydrothermal Sediment.</title>
        <authorList>
            <person name="Zhou Z."/>
            <person name="Liu Y."/>
            <person name="Xu W."/>
            <person name="Pan J."/>
            <person name="Luo Z.H."/>
            <person name="Li M."/>
        </authorList>
    </citation>
    <scope>NUCLEOTIDE SEQUENCE [LARGE SCALE GENOMIC DNA]</scope>
    <source>
        <strain evidence="7">SpSt-1116</strain>
    </source>
</reference>
<dbReference type="EMBL" id="DRZC01000055">
    <property type="protein sequence ID" value="HHQ80550.1"/>
    <property type="molecule type" value="Genomic_DNA"/>
</dbReference>
<keyword evidence="5" id="KW-0648">Protein biosynthesis</keyword>
<keyword evidence="4" id="KW-0067">ATP-binding</keyword>
<accession>A0A7J3ZM93</accession>
<dbReference type="SMART" id="SM00845">
    <property type="entry name" value="GatB_Yqey"/>
    <property type="match status" value="1"/>
</dbReference>
<evidence type="ECO:0000256" key="1">
    <source>
        <dbReference type="ARBA" id="ARBA00016923"/>
    </source>
</evidence>
<evidence type="ECO:0000259" key="6">
    <source>
        <dbReference type="SMART" id="SM00845"/>
    </source>
</evidence>
<dbReference type="GO" id="GO:0070681">
    <property type="term" value="P:glutaminyl-tRNAGln biosynthesis via transamidation"/>
    <property type="evidence" value="ECO:0007669"/>
    <property type="project" value="TreeGrafter"/>
</dbReference>
<dbReference type="InterPro" id="IPR023168">
    <property type="entry name" value="GatB_Yqey_C_2"/>
</dbReference>
<evidence type="ECO:0000256" key="5">
    <source>
        <dbReference type="ARBA" id="ARBA00022917"/>
    </source>
</evidence>
<dbReference type="SUPFAM" id="SSF89095">
    <property type="entry name" value="GatB/YqeY motif"/>
    <property type="match status" value="1"/>
</dbReference>